<proteinExistence type="predicted"/>
<protein>
    <submittedName>
        <fullName evidence="1">Glutaminase</fullName>
    </submittedName>
</protein>
<dbReference type="RefSeq" id="WP_114117366.1">
    <property type="nucleotide sequence ID" value="NZ_BMHU01000003.1"/>
</dbReference>
<dbReference type="Proteomes" id="UP000253508">
    <property type="component" value="Unassembled WGS sequence"/>
</dbReference>
<sequence length="152" mass="16712">MSELQELLSTARERLAGIPRERLGSVREPGRIRRAIGGRAVIAPVADAWHVGVLLIGDDALWRTGSVLRASEEVRRGYAAESQRERAAIRGMAFRGGFAEGETFHYDWAPVEGPDDAPLTRDGERIMIRWSPAGFLMPLGDYLDEQVGLLAG</sequence>
<evidence type="ECO:0000313" key="2">
    <source>
        <dbReference type="Proteomes" id="UP000253508"/>
    </source>
</evidence>
<comment type="caution">
    <text evidence="1">The sequence shown here is derived from an EMBL/GenBank/DDBJ whole genome shotgun (WGS) entry which is preliminary data.</text>
</comment>
<dbReference type="AlphaFoldDB" id="A0A367Y1M3"/>
<accession>A0A367Y1M3</accession>
<gene>
    <name evidence="1" type="ORF">DTO57_06185</name>
</gene>
<reference evidence="1 2" key="1">
    <citation type="submission" date="2018-07" db="EMBL/GenBank/DDBJ databases">
        <title>Microbacterium endoborsara sp. nov., a novel actinobacterium isolated from Borszczowia aralocaspica.</title>
        <authorList>
            <person name="An D."/>
        </authorList>
    </citation>
    <scope>NUCLEOTIDE SEQUENCE [LARGE SCALE GENOMIC DNA]</scope>
    <source>
        <strain evidence="1 2">C1.15228</strain>
    </source>
</reference>
<dbReference type="OrthoDB" id="5122834at2"/>
<evidence type="ECO:0000313" key="1">
    <source>
        <dbReference type="EMBL" id="RCK59754.1"/>
    </source>
</evidence>
<name>A0A367Y1M3_9MICO</name>
<dbReference type="EMBL" id="QORO01000002">
    <property type="protein sequence ID" value="RCK59754.1"/>
    <property type="molecule type" value="Genomic_DNA"/>
</dbReference>
<organism evidence="1 2">
    <name type="scientific">Microbacterium sorbitolivorans</name>
    <dbReference type="NCBI Taxonomy" id="1867410"/>
    <lineage>
        <taxon>Bacteria</taxon>
        <taxon>Bacillati</taxon>
        <taxon>Actinomycetota</taxon>
        <taxon>Actinomycetes</taxon>
        <taxon>Micrococcales</taxon>
        <taxon>Microbacteriaceae</taxon>
        <taxon>Microbacterium</taxon>
    </lineage>
</organism>
<keyword evidence="2" id="KW-1185">Reference proteome</keyword>